<gene>
    <name evidence="2" type="ORF">CryarDRAFT_0921</name>
</gene>
<comment type="caution">
    <text evidence="2">The sequence shown here is derived from an EMBL/GenBank/DDBJ whole genome shotgun (WGS) entry which is preliminary data.</text>
</comment>
<dbReference type="AlphaFoldDB" id="A0A011ACU6"/>
<evidence type="ECO:0000259" key="1">
    <source>
        <dbReference type="Pfam" id="PF13676"/>
    </source>
</evidence>
<evidence type="ECO:0000313" key="2">
    <source>
        <dbReference type="EMBL" id="EXG79871.1"/>
    </source>
</evidence>
<name>A0A011ACU6_9ACTN</name>
<dbReference type="GO" id="GO:0007165">
    <property type="term" value="P:signal transduction"/>
    <property type="evidence" value="ECO:0007669"/>
    <property type="project" value="InterPro"/>
</dbReference>
<dbReference type="SUPFAM" id="SSF52200">
    <property type="entry name" value="Toll/Interleukin receptor TIR domain"/>
    <property type="match status" value="1"/>
</dbReference>
<dbReference type="InterPro" id="IPR035897">
    <property type="entry name" value="Toll_tir_struct_dom_sf"/>
</dbReference>
<feature type="domain" description="TIR" evidence="1">
    <location>
        <begin position="2"/>
        <end position="98"/>
    </location>
</feature>
<organism evidence="2 3">
    <name type="scientific">Cryptosporangium arvum DSM 44712</name>
    <dbReference type="NCBI Taxonomy" id="927661"/>
    <lineage>
        <taxon>Bacteria</taxon>
        <taxon>Bacillati</taxon>
        <taxon>Actinomycetota</taxon>
        <taxon>Actinomycetes</taxon>
        <taxon>Cryptosporangiales</taxon>
        <taxon>Cryptosporangiaceae</taxon>
        <taxon>Cryptosporangium</taxon>
    </lineage>
</organism>
<accession>A0A011ACU6</accession>
<keyword evidence="3" id="KW-1185">Reference proteome</keyword>
<dbReference type="EMBL" id="JFBT01000001">
    <property type="protein sequence ID" value="EXG79871.1"/>
    <property type="molecule type" value="Genomic_DNA"/>
</dbReference>
<dbReference type="Gene3D" id="3.40.50.10140">
    <property type="entry name" value="Toll/interleukin-1 receptor homology (TIR) domain"/>
    <property type="match status" value="1"/>
</dbReference>
<protein>
    <recommendedName>
        <fullName evidence="1">TIR domain-containing protein</fullName>
    </recommendedName>
</protein>
<sequence length="390" mass="42977">MVSRLYDSLRASALQVYLDAHEQASQSSEDFPDRVDRELRDCSGAILVVSPDVVGSAWVKHETSVLANRRKGMVTGQLPLIVLYVDGAKPDDLRGEHWNITRIPWLGSCTELSEAHDFAMTRLQPLMSRASRDLRKESIYLTLDSTLRSLQLEELTAALAVLGLKAHVWSPTDAAESLATALLDLRDVLKLDAVTSHLSGLHPSVAHQVFELVVPFTWLEEAQGASFRLGITSPAKMIEVNGYYAAMTCEMLGRRAFPAHPARWTVLEAVVQHGDDWSLDYANACRVPLRRHFDVSETDPRADRTVNTVLGQRPCIIVFSGRPPADKSAIDAVRLAFPNLALAFVNTPSPAYPGAVAKWWVTLDPPIDLEKESVVVAIRKLAASAKRGND</sequence>
<reference evidence="2 3" key="1">
    <citation type="submission" date="2013-07" db="EMBL/GenBank/DDBJ databases">
        <authorList>
            <consortium name="DOE Joint Genome Institute"/>
            <person name="Eisen J."/>
            <person name="Huntemann M."/>
            <person name="Han J."/>
            <person name="Chen A."/>
            <person name="Kyrpides N."/>
            <person name="Mavromatis K."/>
            <person name="Markowitz V."/>
            <person name="Palaniappan K."/>
            <person name="Ivanova N."/>
            <person name="Schaumberg A."/>
            <person name="Pati A."/>
            <person name="Liolios K."/>
            <person name="Nordberg H.P."/>
            <person name="Cantor M.N."/>
            <person name="Hua S.X."/>
            <person name="Woyke T."/>
        </authorList>
    </citation>
    <scope>NUCLEOTIDE SEQUENCE [LARGE SCALE GENOMIC DNA]</scope>
    <source>
        <strain evidence="2 3">DSM 44712</strain>
    </source>
</reference>
<evidence type="ECO:0000313" key="3">
    <source>
        <dbReference type="Proteomes" id="UP000021053"/>
    </source>
</evidence>
<dbReference type="Proteomes" id="UP000021053">
    <property type="component" value="Unassembled WGS sequence"/>
</dbReference>
<dbReference type="HOGENOM" id="CLU_707363_0_0_11"/>
<dbReference type="Pfam" id="PF13676">
    <property type="entry name" value="TIR_2"/>
    <property type="match status" value="1"/>
</dbReference>
<proteinExistence type="predicted"/>
<dbReference type="InterPro" id="IPR000157">
    <property type="entry name" value="TIR_dom"/>
</dbReference>